<keyword evidence="2" id="KW-1185">Reference proteome</keyword>
<sequence>MPHFITTHSINNPNYIKMQQNKNQQLDAKFRKFIKVLIMA</sequence>
<dbReference type="HOGENOM" id="CLU_3300756_0_0_10"/>
<dbReference type="EMBL" id="ASSP01000029">
    <property type="protein sequence ID" value="EOS09039.1"/>
    <property type="molecule type" value="Genomic_DNA"/>
</dbReference>
<dbReference type="STRING" id="1235788.C802_04258"/>
<reference evidence="1 2" key="1">
    <citation type="submission" date="2013-04" db="EMBL/GenBank/DDBJ databases">
        <title>The Genome Sequence of Bacteroides massiliensis dnLKV3.</title>
        <authorList>
            <consortium name="The Broad Institute Genomics Platform"/>
            <consortium name="The Broad Institute Genome Sequencing Center for Infectious Disease"/>
            <person name="Earl A."/>
            <person name="Xavier R."/>
            <person name="Kuhn K."/>
            <person name="Stappenbeck T."/>
            <person name="Walker B."/>
            <person name="Young S."/>
            <person name="Zeng Q."/>
            <person name="Gargeya S."/>
            <person name="Fitzgerald M."/>
            <person name="Haas B."/>
            <person name="Abouelleil A."/>
            <person name="Allen A.W."/>
            <person name="Alvarado L."/>
            <person name="Arachchi H.M."/>
            <person name="Berlin A.M."/>
            <person name="Chapman S.B."/>
            <person name="Gainer-Dewar J."/>
            <person name="Goldberg J."/>
            <person name="Griggs A."/>
            <person name="Gujja S."/>
            <person name="Hansen M."/>
            <person name="Howarth C."/>
            <person name="Imamovic A."/>
            <person name="Ireland A."/>
            <person name="Larimer J."/>
            <person name="McCowan C."/>
            <person name="Murphy C."/>
            <person name="Pearson M."/>
            <person name="Poon T.W."/>
            <person name="Priest M."/>
            <person name="Roberts A."/>
            <person name="Saif S."/>
            <person name="Shea T."/>
            <person name="Sisk P."/>
            <person name="Sykes S."/>
            <person name="Wortman J."/>
            <person name="Nusbaum C."/>
            <person name="Birren B."/>
        </authorList>
    </citation>
    <scope>NUCLEOTIDE SEQUENCE [LARGE SCALE GENOMIC DNA]</scope>
    <source>
        <strain evidence="2">dnLKV3</strain>
    </source>
</reference>
<dbReference type="Proteomes" id="UP000014200">
    <property type="component" value="Unassembled WGS sequence"/>
</dbReference>
<feature type="non-terminal residue" evidence="1">
    <location>
        <position position="40"/>
    </location>
</feature>
<accession>R9HYK4</accession>
<comment type="caution">
    <text evidence="1">The sequence shown here is derived from an EMBL/GenBank/DDBJ whole genome shotgun (WGS) entry which is preliminary data.</text>
</comment>
<name>R9HYK4_9BACT</name>
<dbReference type="AlphaFoldDB" id="R9HYK4"/>
<protein>
    <submittedName>
        <fullName evidence="1">Uncharacterized protein</fullName>
    </submittedName>
</protein>
<proteinExistence type="predicted"/>
<organism evidence="1 2">
    <name type="scientific">Phocaeicola sartorii</name>
    <dbReference type="NCBI Taxonomy" id="671267"/>
    <lineage>
        <taxon>Bacteria</taxon>
        <taxon>Pseudomonadati</taxon>
        <taxon>Bacteroidota</taxon>
        <taxon>Bacteroidia</taxon>
        <taxon>Bacteroidales</taxon>
        <taxon>Bacteroidaceae</taxon>
        <taxon>Phocaeicola</taxon>
    </lineage>
</organism>
<evidence type="ECO:0000313" key="1">
    <source>
        <dbReference type="EMBL" id="EOS09039.1"/>
    </source>
</evidence>
<evidence type="ECO:0000313" key="2">
    <source>
        <dbReference type="Proteomes" id="UP000014200"/>
    </source>
</evidence>
<gene>
    <name evidence="1" type="ORF">C802_04258</name>
</gene>